<evidence type="ECO:0000313" key="2">
    <source>
        <dbReference type="EMBL" id="CCM01130.1"/>
    </source>
</evidence>
<gene>
    <name evidence="2" type="ORF">FIBRA_03178</name>
</gene>
<dbReference type="GeneID" id="24096041"/>
<evidence type="ECO:0000256" key="1">
    <source>
        <dbReference type="SAM" id="MobiDB-lite"/>
    </source>
</evidence>
<protein>
    <submittedName>
        <fullName evidence="2">Uncharacterized protein</fullName>
    </submittedName>
</protein>
<accession>J4GNC1</accession>
<keyword evidence="3" id="KW-1185">Reference proteome</keyword>
<evidence type="ECO:0000313" key="3">
    <source>
        <dbReference type="Proteomes" id="UP000006352"/>
    </source>
</evidence>
<dbReference type="HOGENOM" id="CLU_1235033_0_0_1"/>
<feature type="region of interest" description="Disordered" evidence="1">
    <location>
        <begin position="1"/>
        <end position="58"/>
    </location>
</feature>
<dbReference type="EMBL" id="HE797020">
    <property type="protein sequence ID" value="CCM01130.1"/>
    <property type="molecule type" value="Genomic_DNA"/>
</dbReference>
<dbReference type="Proteomes" id="UP000006352">
    <property type="component" value="Unassembled WGS sequence"/>
</dbReference>
<reference evidence="2 3" key="1">
    <citation type="journal article" date="2012" name="Appl. Environ. Microbiol.">
        <title>Short-read sequencing for genomic analysis of the brown rot fungus Fibroporia radiculosa.</title>
        <authorList>
            <person name="Tang J.D."/>
            <person name="Perkins A.D."/>
            <person name="Sonstegard T.S."/>
            <person name="Schroeder S.G."/>
            <person name="Burgess S.C."/>
            <person name="Diehl S.V."/>
        </authorList>
    </citation>
    <scope>NUCLEOTIDE SEQUENCE [LARGE SCALE GENOMIC DNA]</scope>
    <source>
        <strain evidence="2 3">TFFH 294</strain>
    </source>
</reference>
<dbReference type="OrthoDB" id="2758135at2759"/>
<organism evidence="2 3">
    <name type="scientific">Fibroporia radiculosa</name>
    <dbReference type="NCBI Taxonomy" id="599839"/>
    <lineage>
        <taxon>Eukaryota</taxon>
        <taxon>Fungi</taxon>
        <taxon>Dikarya</taxon>
        <taxon>Basidiomycota</taxon>
        <taxon>Agaricomycotina</taxon>
        <taxon>Agaricomycetes</taxon>
        <taxon>Polyporales</taxon>
        <taxon>Fibroporiaceae</taxon>
        <taxon>Fibroporia</taxon>
    </lineage>
</organism>
<name>J4GNC1_9APHY</name>
<dbReference type="AlphaFoldDB" id="J4GNC1"/>
<proteinExistence type="predicted"/>
<dbReference type="RefSeq" id="XP_012180413.1">
    <property type="nucleotide sequence ID" value="XM_012325023.1"/>
</dbReference>
<dbReference type="InParanoid" id="J4GNC1"/>
<sequence length="224" mass="24962">MTRPGKRRLVHSDASESESDDGLSVFSAPQSQATPPPPSQLSTSRFQKPRASTPREARQVLYPRLPFTRQFTPIDPVQIALHNVCSSDFYVGSPGITRRVKWQKYKDHSILLVKGAERDTEAELEWVGEVDAMTSSYNLYVCGNWTGRYGDFTSAKARAQIVKPTRERWGCVAEEWEKVVAGFKAIRDSKSTPGASLSDGNQVVYDSQAPSSVKVRHAVFEVLI</sequence>